<sequence length="473" mass="52793">MDDVHGLVAEAEESLKGRLHPPQVLVSNESLVQSSRTQNKTLLLINEKLDGVELSLKKLEYDINARVDAVQASVDDWGKRLTELEKKQQLQDVALEGHERFTRDVNGFKADTNTALGEVKDNIKVLDAALKSMPKTIKASQVLVDGHGDESTAPCVTTIDDCIRDNSQQMKKISLEAAKLIAAMDDIRRETETQADSLQDNLDQVQSSLEGKMSYAECESKIKVHVRRLVDQIKGKSPPLYAEEDEADFKNVANALHAMFNSLKESKADKSEVAHLRSQVISSQLNTEGPSRREGSLDYKGLRKVLGSYCRNDSLDSRLDTKAPKDMTDKRLSHAEHMLDKIMQTVDDIWSAIRTRPPSDDETRQLESLTEVLRIPRRPQTASCPSTQLFLREEATERPFSSPSYSLTPRNQRVSRLSSPTLNLPEVEPPTWVSDRDGNLFLSSSTEDGNCEPQGVTATKGTSQFYEGRAIVM</sequence>
<organism evidence="2 3">
    <name type="scientific">Thalassiosira oceanica</name>
    <name type="common">Marine diatom</name>
    <dbReference type="NCBI Taxonomy" id="159749"/>
    <lineage>
        <taxon>Eukaryota</taxon>
        <taxon>Sar</taxon>
        <taxon>Stramenopiles</taxon>
        <taxon>Ochrophyta</taxon>
        <taxon>Bacillariophyta</taxon>
        <taxon>Coscinodiscophyceae</taxon>
        <taxon>Thalassiosirophycidae</taxon>
        <taxon>Thalassiosirales</taxon>
        <taxon>Thalassiosiraceae</taxon>
        <taxon>Thalassiosira</taxon>
    </lineage>
</organism>
<evidence type="ECO:0000313" key="3">
    <source>
        <dbReference type="Proteomes" id="UP000266841"/>
    </source>
</evidence>
<dbReference type="InterPro" id="IPR021057">
    <property type="entry name" value="Trypano_invariant_glycop"/>
</dbReference>
<evidence type="ECO:0000256" key="1">
    <source>
        <dbReference type="SAM" id="Coils"/>
    </source>
</evidence>
<keyword evidence="1" id="KW-0175">Coiled coil</keyword>
<comment type="caution">
    <text evidence="2">The sequence shown here is derived from an EMBL/GenBank/DDBJ whole genome shotgun (WGS) entry which is preliminary data.</text>
</comment>
<dbReference type="EMBL" id="AGNL01044564">
    <property type="protein sequence ID" value="EJK49644.1"/>
    <property type="molecule type" value="Genomic_DNA"/>
</dbReference>
<accession>K0RBK1</accession>
<dbReference type="AlphaFoldDB" id="K0RBK1"/>
<evidence type="ECO:0000313" key="2">
    <source>
        <dbReference type="EMBL" id="EJK49644.1"/>
    </source>
</evidence>
<feature type="coiled-coil region" evidence="1">
    <location>
        <begin position="170"/>
        <end position="208"/>
    </location>
</feature>
<dbReference type="Pfam" id="PF11727">
    <property type="entry name" value="ISG65-75"/>
    <property type="match status" value="1"/>
</dbReference>
<dbReference type="OrthoDB" id="194663at2759"/>
<dbReference type="Proteomes" id="UP000266841">
    <property type="component" value="Unassembled WGS sequence"/>
</dbReference>
<gene>
    <name evidence="2" type="ORF">THAOC_31456</name>
</gene>
<reference evidence="2 3" key="1">
    <citation type="journal article" date="2012" name="Genome Biol.">
        <title>Genome and low-iron response of an oceanic diatom adapted to chronic iron limitation.</title>
        <authorList>
            <person name="Lommer M."/>
            <person name="Specht M."/>
            <person name="Roy A.S."/>
            <person name="Kraemer L."/>
            <person name="Andreson R."/>
            <person name="Gutowska M.A."/>
            <person name="Wolf J."/>
            <person name="Bergner S.V."/>
            <person name="Schilhabel M.B."/>
            <person name="Klostermeier U.C."/>
            <person name="Beiko R.G."/>
            <person name="Rosenstiel P."/>
            <person name="Hippler M."/>
            <person name="Laroche J."/>
        </authorList>
    </citation>
    <scope>NUCLEOTIDE SEQUENCE [LARGE SCALE GENOMIC DNA]</scope>
    <source>
        <strain evidence="2 3">CCMP1005</strain>
    </source>
</reference>
<keyword evidence="3" id="KW-1185">Reference proteome</keyword>
<protein>
    <submittedName>
        <fullName evidence="2">Uncharacterized protein</fullName>
    </submittedName>
</protein>
<name>K0RBK1_THAOC</name>
<proteinExistence type="predicted"/>